<dbReference type="SUPFAM" id="SSF48452">
    <property type="entry name" value="TPR-like"/>
    <property type="match status" value="1"/>
</dbReference>
<dbReference type="SMART" id="SM00530">
    <property type="entry name" value="HTH_XRE"/>
    <property type="match status" value="1"/>
</dbReference>
<sequence>MTLGEKIRIARLEKKLTQEQLAGSDLTKSYISEVERGHRVPRLLTLKALARRLDQPLSAFLDGVPEDREAEAHLRLGLARLQAGAAEAAIAPLERALDLTVQQGEEGLQARIELALAMVDQAVGLFPRAQRRLDRCLRVLVRAGDPASLAAAHCCQGLIRLRSGDPASALWAFRAGLQFAERLPHDPALRSRLHFEIGGAHRKLGNSAAAREAFEAAMEAAAPFRDHHRVASWHLELADAAMGRGRYEQACEHAGKALAIHEALAHTRRLAEIHESLGSLDGAEGRWEDAGRHYRWSAVLHGAAANLPGSAQTLARLAEVL</sequence>
<feature type="domain" description="HTH cro/C1-type" evidence="6">
    <location>
        <begin position="7"/>
        <end position="60"/>
    </location>
</feature>
<dbReference type="GO" id="GO:0003677">
    <property type="term" value="F:DNA binding"/>
    <property type="evidence" value="ECO:0007669"/>
    <property type="project" value="InterPro"/>
</dbReference>
<dbReference type="PANTHER" id="PTHR46630">
    <property type="entry name" value="TETRATRICOPEPTIDE REPEAT PROTEIN 29"/>
    <property type="match status" value="1"/>
</dbReference>
<proteinExistence type="inferred from homology"/>
<dbReference type="AlphaFoldDB" id="A0A537LVL2"/>
<keyword evidence="4" id="KW-0802">TPR repeat</keyword>
<dbReference type="Gene3D" id="1.25.40.10">
    <property type="entry name" value="Tetratricopeptide repeat domain"/>
    <property type="match status" value="2"/>
</dbReference>
<evidence type="ECO:0000256" key="2">
    <source>
        <dbReference type="ARBA" id="ARBA00022490"/>
    </source>
</evidence>
<dbReference type="PROSITE" id="PS50943">
    <property type="entry name" value="HTH_CROC1"/>
    <property type="match status" value="1"/>
</dbReference>
<evidence type="ECO:0000256" key="1">
    <source>
        <dbReference type="ARBA" id="ARBA00004496"/>
    </source>
</evidence>
<evidence type="ECO:0000256" key="5">
    <source>
        <dbReference type="ARBA" id="ARBA00038253"/>
    </source>
</evidence>
<comment type="caution">
    <text evidence="7">The sequence shown here is derived from an EMBL/GenBank/DDBJ whole genome shotgun (WGS) entry which is preliminary data.</text>
</comment>
<keyword evidence="3" id="KW-0677">Repeat</keyword>
<evidence type="ECO:0000259" key="6">
    <source>
        <dbReference type="PROSITE" id="PS50943"/>
    </source>
</evidence>
<dbReference type="SMART" id="SM00028">
    <property type="entry name" value="TPR"/>
    <property type="match status" value="4"/>
</dbReference>
<feature type="non-terminal residue" evidence="7">
    <location>
        <position position="321"/>
    </location>
</feature>
<dbReference type="InterPro" id="IPR001387">
    <property type="entry name" value="Cro/C1-type_HTH"/>
</dbReference>
<dbReference type="InterPro" id="IPR051476">
    <property type="entry name" value="Bac_ResReg_Asp_Phosphatase"/>
</dbReference>
<dbReference type="GO" id="GO:0005737">
    <property type="term" value="C:cytoplasm"/>
    <property type="evidence" value="ECO:0007669"/>
    <property type="project" value="UniProtKB-SubCell"/>
</dbReference>
<evidence type="ECO:0000313" key="8">
    <source>
        <dbReference type="Proteomes" id="UP000320393"/>
    </source>
</evidence>
<dbReference type="InterPro" id="IPR019734">
    <property type="entry name" value="TPR_rpt"/>
</dbReference>
<evidence type="ECO:0000256" key="4">
    <source>
        <dbReference type="ARBA" id="ARBA00022803"/>
    </source>
</evidence>
<dbReference type="SUPFAM" id="SSF47413">
    <property type="entry name" value="lambda repressor-like DNA-binding domains"/>
    <property type="match status" value="1"/>
</dbReference>
<dbReference type="EMBL" id="VBAM01000198">
    <property type="protein sequence ID" value="TMJ12054.1"/>
    <property type="molecule type" value="Genomic_DNA"/>
</dbReference>
<comment type="similarity">
    <text evidence="5">Belongs to the Rap family.</text>
</comment>
<organism evidence="7 8">
    <name type="scientific">Candidatus Segetimicrobium genomatis</name>
    <dbReference type="NCBI Taxonomy" id="2569760"/>
    <lineage>
        <taxon>Bacteria</taxon>
        <taxon>Bacillati</taxon>
        <taxon>Candidatus Sysuimicrobiota</taxon>
        <taxon>Candidatus Sysuimicrobiia</taxon>
        <taxon>Candidatus Sysuimicrobiales</taxon>
        <taxon>Candidatus Segetimicrobiaceae</taxon>
        <taxon>Candidatus Segetimicrobium</taxon>
    </lineage>
</organism>
<protein>
    <submittedName>
        <fullName evidence="7">Helix-turn-helix domain-containing protein</fullName>
    </submittedName>
</protein>
<dbReference type="Pfam" id="PF13181">
    <property type="entry name" value="TPR_8"/>
    <property type="match status" value="1"/>
</dbReference>
<dbReference type="InterPro" id="IPR010982">
    <property type="entry name" value="Lambda_DNA-bd_dom_sf"/>
</dbReference>
<dbReference type="Gene3D" id="1.10.260.40">
    <property type="entry name" value="lambda repressor-like DNA-binding domains"/>
    <property type="match status" value="1"/>
</dbReference>
<dbReference type="CDD" id="cd00093">
    <property type="entry name" value="HTH_XRE"/>
    <property type="match status" value="1"/>
</dbReference>
<gene>
    <name evidence="7" type="ORF">E6H02_06275</name>
</gene>
<dbReference type="Pfam" id="PF01381">
    <property type="entry name" value="HTH_3"/>
    <property type="match status" value="1"/>
</dbReference>
<reference evidence="7 8" key="1">
    <citation type="journal article" date="2019" name="Nat. Microbiol.">
        <title>Mediterranean grassland soil C-N compound turnover is dependent on rainfall and depth, and is mediated by genomically divergent microorganisms.</title>
        <authorList>
            <person name="Diamond S."/>
            <person name="Andeer P.F."/>
            <person name="Li Z."/>
            <person name="Crits-Christoph A."/>
            <person name="Burstein D."/>
            <person name="Anantharaman K."/>
            <person name="Lane K.R."/>
            <person name="Thomas B.C."/>
            <person name="Pan C."/>
            <person name="Northen T.R."/>
            <person name="Banfield J.F."/>
        </authorList>
    </citation>
    <scope>NUCLEOTIDE SEQUENCE [LARGE SCALE GENOMIC DNA]</scope>
    <source>
        <strain evidence="7">NP_5</strain>
    </source>
</reference>
<dbReference type="PANTHER" id="PTHR46630:SF1">
    <property type="entry name" value="TETRATRICOPEPTIDE REPEAT PROTEIN 29"/>
    <property type="match status" value="1"/>
</dbReference>
<dbReference type="InterPro" id="IPR011990">
    <property type="entry name" value="TPR-like_helical_dom_sf"/>
</dbReference>
<dbReference type="Proteomes" id="UP000320393">
    <property type="component" value="Unassembled WGS sequence"/>
</dbReference>
<keyword evidence="2" id="KW-0963">Cytoplasm</keyword>
<dbReference type="Pfam" id="PF13432">
    <property type="entry name" value="TPR_16"/>
    <property type="match status" value="2"/>
</dbReference>
<comment type="subcellular location">
    <subcellularLocation>
        <location evidence="1">Cytoplasm</location>
    </subcellularLocation>
</comment>
<evidence type="ECO:0000256" key="3">
    <source>
        <dbReference type="ARBA" id="ARBA00022737"/>
    </source>
</evidence>
<name>A0A537LVL2_9BACT</name>
<accession>A0A537LVL2</accession>
<evidence type="ECO:0000313" key="7">
    <source>
        <dbReference type="EMBL" id="TMJ12054.1"/>
    </source>
</evidence>